<name>A0A1A9ZS00_GLOPL</name>
<organism evidence="2 3">
    <name type="scientific">Glossina pallidipes</name>
    <name type="common">Tsetse fly</name>
    <dbReference type="NCBI Taxonomy" id="7398"/>
    <lineage>
        <taxon>Eukaryota</taxon>
        <taxon>Metazoa</taxon>
        <taxon>Ecdysozoa</taxon>
        <taxon>Arthropoda</taxon>
        <taxon>Hexapoda</taxon>
        <taxon>Insecta</taxon>
        <taxon>Pterygota</taxon>
        <taxon>Neoptera</taxon>
        <taxon>Endopterygota</taxon>
        <taxon>Diptera</taxon>
        <taxon>Brachycera</taxon>
        <taxon>Muscomorpha</taxon>
        <taxon>Hippoboscoidea</taxon>
        <taxon>Glossinidae</taxon>
        <taxon>Glossina</taxon>
    </lineage>
</organism>
<dbReference type="EnsemblMetazoa" id="GPAI023196-RA">
    <property type="protein sequence ID" value="GPAI023196-PA"/>
    <property type="gene ID" value="GPAI023196"/>
</dbReference>
<proteinExistence type="predicted"/>
<protein>
    <submittedName>
        <fullName evidence="2">Uncharacterized protein</fullName>
    </submittedName>
</protein>
<keyword evidence="1" id="KW-1133">Transmembrane helix</keyword>
<dbReference type="Proteomes" id="UP000092445">
    <property type="component" value="Unassembled WGS sequence"/>
</dbReference>
<evidence type="ECO:0000256" key="1">
    <source>
        <dbReference type="SAM" id="Phobius"/>
    </source>
</evidence>
<dbReference type="VEuPathDB" id="VectorBase:GPAI023196"/>
<evidence type="ECO:0000313" key="2">
    <source>
        <dbReference type="EnsemblMetazoa" id="GPAI023196-PA"/>
    </source>
</evidence>
<accession>A0A1A9ZS00</accession>
<feature type="transmembrane region" description="Helical" evidence="1">
    <location>
        <begin position="116"/>
        <end position="136"/>
    </location>
</feature>
<reference evidence="3" key="1">
    <citation type="submission" date="2014-03" db="EMBL/GenBank/DDBJ databases">
        <authorList>
            <person name="Aksoy S."/>
            <person name="Warren W."/>
            <person name="Wilson R.K."/>
        </authorList>
    </citation>
    <scope>NUCLEOTIDE SEQUENCE [LARGE SCALE GENOMIC DNA]</scope>
    <source>
        <strain evidence="3">IAEA</strain>
    </source>
</reference>
<keyword evidence="1" id="KW-0472">Membrane</keyword>
<reference evidence="2" key="2">
    <citation type="submission" date="2020-05" db="UniProtKB">
        <authorList>
            <consortium name="EnsemblMetazoa"/>
        </authorList>
    </citation>
    <scope>IDENTIFICATION</scope>
    <source>
        <strain evidence="2">IAEA</strain>
    </source>
</reference>
<feature type="transmembrane region" description="Helical" evidence="1">
    <location>
        <begin position="142"/>
        <end position="163"/>
    </location>
</feature>
<evidence type="ECO:0000313" key="3">
    <source>
        <dbReference type="Proteomes" id="UP000092445"/>
    </source>
</evidence>
<keyword evidence="1" id="KW-0812">Transmembrane</keyword>
<sequence>MFYSGRNGRNCGDNGLPFNLQNTFPCLRLAVIDSTGVVLIQSMIRVRNTSVAKLKKWTINSWSFLDECFLSSDHRFEFEEMKISSLSCKRLVQTTFCLKFTDCGSFKTTTTIAKSVLYIAMRQVVTCLGARFWIFLKKLEPRFLFLIVVLISYVRTTVTLLAFDIRTFINRRKNHAQYQQEMSANDMQVLPTCAGKRYVGVNENVK</sequence>
<keyword evidence="3" id="KW-1185">Reference proteome</keyword>
<dbReference type="AlphaFoldDB" id="A0A1A9ZS00"/>